<evidence type="ECO:0000256" key="7">
    <source>
        <dbReference type="RuleBase" id="RU000461"/>
    </source>
</evidence>
<keyword evidence="7" id="KW-0503">Monooxygenase</keyword>
<proteinExistence type="inferred from homology"/>
<dbReference type="EMBL" id="JAGSXJ010000029">
    <property type="protein sequence ID" value="KAH6670865.1"/>
    <property type="molecule type" value="Genomic_DNA"/>
</dbReference>
<name>A0A9P8V4M0_9PEZI</name>
<dbReference type="Pfam" id="PF00067">
    <property type="entry name" value="p450"/>
    <property type="match status" value="2"/>
</dbReference>
<dbReference type="InterPro" id="IPR017972">
    <property type="entry name" value="Cyt_P450_CS"/>
</dbReference>
<dbReference type="PRINTS" id="PR00463">
    <property type="entry name" value="EP450I"/>
</dbReference>
<dbReference type="OrthoDB" id="1470350at2759"/>
<dbReference type="PANTHER" id="PTHR24305">
    <property type="entry name" value="CYTOCHROME P450"/>
    <property type="match status" value="1"/>
</dbReference>
<evidence type="ECO:0000256" key="3">
    <source>
        <dbReference type="ARBA" id="ARBA00022617"/>
    </source>
</evidence>
<dbReference type="PRINTS" id="PR00385">
    <property type="entry name" value="P450"/>
</dbReference>
<keyword evidence="5 6" id="KW-0408">Iron</keyword>
<gene>
    <name evidence="8" type="ORF">F5X68DRAFT_175400</name>
</gene>
<dbReference type="PANTHER" id="PTHR24305:SF232">
    <property type="entry name" value="P450, PUTATIVE (EUROFUNG)-RELATED"/>
    <property type="match status" value="1"/>
</dbReference>
<dbReference type="Proteomes" id="UP000770015">
    <property type="component" value="Unassembled WGS sequence"/>
</dbReference>
<dbReference type="GO" id="GO:0016705">
    <property type="term" value="F:oxidoreductase activity, acting on paired donors, with incorporation or reduction of molecular oxygen"/>
    <property type="evidence" value="ECO:0007669"/>
    <property type="project" value="InterPro"/>
</dbReference>
<dbReference type="InterPro" id="IPR001128">
    <property type="entry name" value="Cyt_P450"/>
</dbReference>
<keyword evidence="7" id="KW-0560">Oxidoreductase</keyword>
<evidence type="ECO:0000256" key="6">
    <source>
        <dbReference type="PIRSR" id="PIRSR602401-1"/>
    </source>
</evidence>
<comment type="similarity">
    <text evidence="2 7">Belongs to the cytochrome P450 family.</text>
</comment>
<evidence type="ECO:0000313" key="9">
    <source>
        <dbReference type="Proteomes" id="UP000770015"/>
    </source>
</evidence>
<dbReference type="SUPFAM" id="SSF48264">
    <property type="entry name" value="Cytochrome P450"/>
    <property type="match status" value="1"/>
</dbReference>
<feature type="binding site" description="axial binding residue" evidence="6">
    <location>
        <position position="543"/>
    </location>
    <ligand>
        <name>heme</name>
        <dbReference type="ChEBI" id="CHEBI:30413"/>
    </ligand>
    <ligandPart>
        <name>Fe</name>
        <dbReference type="ChEBI" id="CHEBI:18248"/>
    </ligandPart>
</feature>
<dbReference type="InterPro" id="IPR050121">
    <property type="entry name" value="Cytochrome_P450_monoxygenase"/>
</dbReference>
<evidence type="ECO:0000256" key="1">
    <source>
        <dbReference type="ARBA" id="ARBA00001971"/>
    </source>
</evidence>
<sequence>MSSFNASASLETLLTACKHHVQQRPVVAAAVLASVVGFLITLRRVNRLRRPIPGIPYNPNAISYMLGDVPDCLGSPDPWTWWAMQGVKHNSPLTQVFMRPFQQPWVLVSDPWLATDLVTRRAKEFDRSEATFELFDGVIPGHQLTLKTSDPHYKKNKELVRELMTPSFINEVTAPQIYHSIEMLVDLWNRRIEMAKGRPFEAGPDIHHTALDVILGASFGFGDDKSQIAKEIRLLAAKKSPSKSRDKKEETNDESLFEFQPVPLDEDVGSFTILIDSIGKAVATPSPRLFHFLYRNLSPTMRRATVSRDRLRNEEITKSLKRRNSPNPQRCALDQLLTREDAIAKKDGREPNYRSQTIMSELLGYLGAGYETTSSVLRWTMKYLVQNQEAQKKLRDSLHAMFPEARKQNRPPTLEEILKTNHHYVDAVIEESLRCSMVLPLNMRQAVADTQILGIHIPKGTSIMVFGMGPGMTMPPLKLDDKKAQDDLEAFRGKVRTFDENNMGEFLPERWLKTVKHEQGREETVFDANSGPAMAFGQGPRGCFGKRMAMLQIKVFLTLVFWSFELLPVGEKLSAMDQTLSLTRYPTNVYLKLRKTA</sequence>
<dbReference type="AlphaFoldDB" id="A0A9P8V4M0"/>
<dbReference type="InterPro" id="IPR002401">
    <property type="entry name" value="Cyt_P450_E_grp-I"/>
</dbReference>
<accession>A0A9P8V4M0</accession>
<dbReference type="GO" id="GO:0004497">
    <property type="term" value="F:monooxygenase activity"/>
    <property type="evidence" value="ECO:0007669"/>
    <property type="project" value="UniProtKB-KW"/>
</dbReference>
<protein>
    <submittedName>
        <fullName evidence="8">Cytochrome P450</fullName>
    </submittedName>
</protein>
<dbReference type="GO" id="GO:0005506">
    <property type="term" value="F:iron ion binding"/>
    <property type="evidence" value="ECO:0007669"/>
    <property type="project" value="InterPro"/>
</dbReference>
<organism evidence="8 9">
    <name type="scientific">Plectosphaerella plurivora</name>
    <dbReference type="NCBI Taxonomy" id="936078"/>
    <lineage>
        <taxon>Eukaryota</taxon>
        <taxon>Fungi</taxon>
        <taxon>Dikarya</taxon>
        <taxon>Ascomycota</taxon>
        <taxon>Pezizomycotina</taxon>
        <taxon>Sordariomycetes</taxon>
        <taxon>Hypocreomycetidae</taxon>
        <taxon>Glomerellales</taxon>
        <taxon>Plectosphaerellaceae</taxon>
        <taxon>Plectosphaerella</taxon>
    </lineage>
</organism>
<comment type="caution">
    <text evidence="8">The sequence shown here is derived from an EMBL/GenBank/DDBJ whole genome shotgun (WGS) entry which is preliminary data.</text>
</comment>
<evidence type="ECO:0000256" key="5">
    <source>
        <dbReference type="ARBA" id="ARBA00023004"/>
    </source>
</evidence>
<keyword evidence="9" id="KW-1185">Reference proteome</keyword>
<reference evidence="8" key="1">
    <citation type="journal article" date="2021" name="Nat. Commun.">
        <title>Genetic determinants of endophytism in the Arabidopsis root mycobiome.</title>
        <authorList>
            <person name="Mesny F."/>
            <person name="Miyauchi S."/>
            <person name="Thiergart T."/>
            <person name="Pickel B."/>
            <person name="Atanasova L."/>
            <person name="Karlsson M."/>
            <person name="Huettel B."/>
            <person name="Barry K.W."/>
            <person name="Haridas S."/>
            <person name="Chen C."/>
            <person name="Bauer D."/>
            <person name="Andreopoulos W."/>
            <person name="Pangilinan J."/>
            <person name="LaButti K."/>
            <person name="Riley R."/>
            <person name="Lipzen A."/>
            <person name="Clum A."/>
            <person name="Drula E."/>
            <person name="Henrissat B."/>
            <person name="Kohler A."/>
            <person name="Grigoriev I.V."/>
            <person name="Martin F.M."/>
            <person name="Hacquard S."/>
        </authorList>
    </citation>
    <scope>NUCLEOTIDE SEQUENCE</scope>
    <source>
        <strain evidence="8">MPI-SDFR-AT-0117</strain>
    </source>
</reference>
<dbReference type="GO" id="GO:0020037">
    <property type="term" value="F:heme binding"/>
    <property type="evidence" value="ECO:0007669"/>
    <property type="project" value="InterPro"/>
</dbReference>
<keyword evidence="3 6" id="KW-0349">Heme</keyword>
<dbReference type="Gene3D" id="1.10.630.10">
    <property type="entry name" value="Cytochrome P450"/>
    <property type="match status" value="1"/>
</dbReference>
<dbReference type="InterPro" id="IPR036396">
    <property type="entry name" value="Cyt_P450_sf"/>
</dbReference>
<comment type="cofactor">
    <cofactor evidence="1 6">
        <name>heme</name>
        <dbReference type="ChEBI" id="CHEBI:30413"/>
    </cofactor>
</comment>
<evidence type="ECO:0000313" key="8">
    <source>
        <dbReference type="EMBL" id="KAH6670865.1"/>
    </source>
</evidence>
<dbReference type="PROSITE" id="PS00086">
    <property type="entry name" value="CYTOCHROME_P450"/>
    <property type="match status" value="1"/>
</dbReference>
<evidence type="ECO:0000256" key="4">
    <source>
        <dbReference type="ARBA" id="ARBA00022723"/>
    </source>
</evidence>
<evidence type="ECO:0000256" key="2">
    <source>
        <dbReference type="ARBA" id="ARBA00010617"/>
    </source>
</evidence>
<keyword evidence="4 6" id="KW-0479">Metal-binding</keyword>